<sequence length="180" mass="20992">MKKNNISDLVKLSQEGSNTAFEVLFTTFKTRLHHSLFKILKNFHETEDIVQQAFLRAWEKIGTFKGQSNFYTWLYRIGFNLAITKIKSSKENQLDEGFEQTLKSKDNILGEIEHGQFAHEVKKLLDQMPEEQRNAYILCEVDGKNYEEIAFIVGVPVGTVRSRIFRARQFLIENLKNTNE</sequence>
<dbReference type="Gene3D" id="1.10.1740.10">
    <property type="match status" value="1"/>
</dbReference>
<dbReference type="GO" id="GO:0006352">
    <property type="term" value="P:DNA-templated transcription initiation"/>
    <property type="evidence" value="ECO:0007669"/>
    <property type="project" value="InterPro"/>
</dbReference>
<evidence type="ECO:0000259" key="7">
    <source>
        <dbReference type="Pfam" id="PF04542"/>
    </source>
</evidence>
<evidence type="ECO:0000256" key="4">
    <source>
        <dbReference type="ARBA" id="ARBA00023125"/>
    </source>
</evidence>
<dbReference type="Pfam" id="PF04542">
    <property type="entry name" value="Sigma70_r2"/>
    <property type="match status" value="1"/>
</dbReference>
<dbReference type="GO" id="GO:0003677">
    <property type="term" value="F:DNA binding"/>
    <property type="evidence" value="ECO:0007669"/>
    <property type="project" value="UniProtKB-KW"/>
</dbReference>
<dbReference type="SUPFAM" id="SSF88659">
    <property type="entry name" value="Sigma3 and sigma4 domains of RNA polymerase sigma factors"/>
    <property type="match status" value="1"/>
</dbReference>
<comment type="caution">
    <text evidence="9">The sequence shown here is derived from an EMBL/GenBank/DDBJ whole genome shotgun (WGS) entry which is preliminary data.</text>
</comment>
<proteinExistence type="inferred from homology"/>
<dbReference type="InterPro" id="IPR039425">
    <property type="entry name" value="RNA_pol_sigma-70-like"/>
</dbReference>
<keyword evidence="4 6" id="KW-0238">DNA-binding</keyword>
<dbReference type="CDD" id="cd06171">
    <property type="entry name" value="Sigma70_r4"/>
    <property type="match status" value="1"/>
</dbReference>
<dbReference type="PROSITE" id="PS01063">
    <property type="entry name" value="SIGMA70_ECF"/>
    <property type="match status" value="1"/>
</dbReference>
<accession>A0A520N187</accession>
<feature type="domain" description="RNA polymerase sigma-70 region 2" evidence="7">
    <location>
        <begin position="24"/>
        <end position="89"/>
    </location>
</feature>
<evidence type="ECO:0000313" key="9">
    <source>
        <dbReference type="EMBL" id="RZO27239.1"/>
    </source>
</evidence>
<dbReference type="InterPro" id="IPR013249">
    <property type="entry name" value="RNA_pol_sigma70_r4_t2"/>
</dbReference>
<name>A0A520N187_9GAMM</name>
<evidence type="ECO:0000313" key="10">
    <source>
        <dbReference type="Proteomes" id="UP000315825"/>
    </source>
</evidence>
<comment type="similarity">
    <text evidence="1 6">Belongs to the sigma-70 factor family. ECF subfamily.</text>
</comment>
<dbReference type="GO" id="GO:0016987">
    <property type="term" value="F:sigma factor activity"/>
    <property type="evidence" value="ECO:0007669"/>
    <property type="project" value="UniProtKB-KW"/>
</dbReference>
<keyword evidence="5 6" id="KW-0804">Transcription</keyword>
<dbReference type="SUPFAM" id="SSF88946">
    <property type="entry name" value="Sigma2 domain of RNA polymerase sigma factors"/>
    <property type="match status" value="1"/>
</dbReference>
<dbReference type="Gene3D" id="1.10.10.10">
    <property type="entry name" value="Winged helix-like DNA-binding domain superfamily/Winged helix DNA-binding domain"/>
    <property type="match status" value="1"/>
</dbReference>
<protein>
    <recommendedName>
        <fullName evidence="6">RNA polymerase sigma factor</fullName>
    </recommendedName>
</protein>
<dbReference type="InterPro" id="IPR036388">
    <property type="entry name" value="WH-like_DNA-bd_sf"/>
</dbReference>
<reference evidence="9 10" key="1">
    <citation type="submission" date="2019-02" db="EMBL/GenBank/DDBJ databases">
        <title>Prokaryotic population dynamics and viral predation in marine succession experiment using metagenomics: the confinement effect.</title>
        <authorList>
            <person name="Haro-Moreno J.M."/>
            <person name="Rodriguez-Valera F."/>
            <person name="Lopez-Perez M."/>
        </authorList>
    </citation>
    <scope>NUCLEOTIDE SEQUENCE [LARGE SCALE GENOMIC DNA]</scope>
    <source>
        <strain evidence="9">MED-G159</strain>
    </source>
</reference>
<dbReference type="InterPro" id="IPR000838">
    <property type="entry name" value="RNA_pol_sigma70_ECF_CS"/>
</dbReference>
<dbReference type="Proteomes" id="UP000315825">
    <property type="component" value="Unassembled WGS sequence"/>
</dbReference>
<dbReference type="InterPro" id="IPR007627">
    <property type="entry name" value="RNA_pol_sigma70_r2"/>
</dbReference>
<evidence type="ECO:0000256" key="1">
    <source>
        <dbReference type="ARBA" id="ARBA00010641"/>
    </source>
</evidence>
<evidence type="ECO:0000256" key="3">
    <source>
        <dbReference type="ARBA" id="ARBA00023082"/>
    </source>
</evidence>
<dbReference type="EMBL" id="SHBE01000001">
    <property type="protein sequence ID" value="RZO27239.1"/>
    <property type="molecule type" value="Genomic_DNA"/>
</dbReference>
<gene>
    <name evidence="9" type="ORF">EVA92_00400</name>
</gene>
<feature type="domain" description="RNA polymerase sigma factor 70 region 4 type 2" evidence="8">
    <location>
        <begin position="120"/>
        <end position="171"/>
    </location>
</feature>
<evidence type="ECO:0000256" key="6">
    <source>
        <dbReference type="RuleBase" id="RU000716"/>
    </source>
</evidence>
<dbReference type="Pfam" id="PF08281">
    <property type="entry name" value="Sigma70_r4_2"/>
    <property type="match status" value="1"/>
</dbReference>
<dbReference type="NCBIfam" id="TIGR02937">
    <property type="entry name" value="sigma70-ECF"/>
    <property type="match status" value="1"/>
</dbReference>
<dbReference type="InterPro" id="IPR013324">
    <property type="entry name" value="RNA_pol_sigma_r3/r4-like"/>
</dbReference>
<dbReference type="InterPro" id="IPR014284">
    <property type="entry name" value="RNA_pol_sigma-70_dom"/>
</dbReference>
<evidence type="ECO:0000256" key="2">
    <source>
        <dbReference type="ARBA" id="ARBA00023015"/>
    </source>
</evidence>
<keyword evidence="2 6" id="KW-0805">Transcription regulation</keyword>
<evidence type="ECO:0000256" key="5">
    <source>
        <dbReference type="ARBA" id="ARBA00023163"/>
    </source>
</evidence>
<keyword evidence="3 6" id="KW-0731">Sigma factor</keyword>
<evidence type="ECO:0000259" key="8">
    <source>
        <dbReference type="Pfam" id="PF08281"/>
    </source>
</evidence>
<dbReference type="InterPro" id="IPR013325">
    <property type="entry name" value="RNA_pol_sigma_r2"/>
</dbReference>
<dbReference type="PANTHER" id="PTHR43133:SF8">
    <property type="entry name" value="RNA POLYMERASE SIGMA FACTOR HI_1459-RELATED"/>
    <property type="match status" value="1"/>
</dbReference>
<organism evidence="9 10">
    <name type="scientific">SAR86 cluster bacterium</name>
    <dbReference type="NCBI Taxonomy" id="2030880"/>
    <lineage>
        <taxon>Bacteria</taxon>
        <taxon>Pseudomonadati</taxon>
        <taxon>Pseudomonadota</taxon>
        <taxon>Gammaproteobacteria</taxon>
        <taxon>SAR86 cluster</taxon>
    </lineage>
</organism>
<dbReference type="AlphaFoldDB" id="A0A520N187"/>
<dbReference type="PANTHER" id="PTHR43133">
    <property type="entry name" value="RNA POLYMERASE ECF-TYPE SIGMA FACTO"/>
    <property type="match status" value="1"/>
</dbReference>